<proteinExistence type="predicted"/>
<feature type="domain" description="DUF4136" evidence="1">
    <location>
        <begin position="21"/>
        <end position="171"/>
    </location>
</feature>
<dbReference type="PROSITE" id="PS51257">
    <property type="entry name" value="PROKAR_LIPOPROTEIN"/>
    <property type="match status" value="1"/>
</dbReference>
<evidence type="ECO:0000259" key="1">
    <source>
        <dbReference type="Pfam" id="PF13590"/>
    </source>
</evidence>
<dbReference type="AlphaFoldDB" id="A0A3B0C2G4"/>
<organism evidence="2 3">
    <name type="scientific">Ulvibacterium marinum</name>
    <dbReference type="NCBI Taxonomy" id="2419782"/>
    <lineage>
        <taxon>Bacteria</taxon>
        <taxon>Pseudomonadati</taxon>
        <taxon>Bacteroidota</taxon>
        <taxon>Flavobacteriia</taxon>
        <taxon>Flavobacteriales</taxon>
        <taxon>Flavobacteriaceae</taxon>
        <taxon>Ulvibacterium</taxon>
    </lineage>
</organism>
<evidence type="ECO:0000313" key="3">
    <source>
        <dbReference type="Proteomes" id="UP000276603"/>
    </source>
</evidence>
<dbReference type="InterPro" id="IPR025411">
    <property type="entry name" value="DUF4136"/>
</dbReference>
<accession>A0A3B0C2G4</accession>
<name>A0A3B0C2G4_9FLAO</name>
<dbReference type="RefSeq" id="WP_120712415.1">
    <property type="nucleotide sequence ID" value="NZ_RBCJ01000003.1"/>
</dbReference>
<dbReference type="OrthoDB" id="1430233at2"/>
<dbReference type="Proteomes" id="UP000276603">
    <property type="component" value="Unassembled WGS sequence"/>
</dbReference>
<reference evidence="2 3" key="1">
    <citation type="submission" date="2018-10" db="EMBL/GenBank/DDBJ databases">
        <title>Ulvibacterium marinum gen. nov., sp. nov., a novel marine bacterium of the family Flavobacteriaceae, isolated from a culture of the green alga Ulva prolifera.</title>
        <authorList>
            <person name="Zhang Z."/>
        </authorList>
    </citation>
    <scope>NUCLEOTIDE SEQUENCE [LARGE SCALE GENOMIC DNA]</scope>
    <source>
        <strain evidence="2 3">CCMM003</strain>
    </source>
</reference>
<sequence>MKTAGYILLVLLLGSCNAIRVNYDYDKATDFSNYTTFNYYSDMDTGLSELDNKRLFRVLDIALQSKGLVFSEEPDFLINIQSNTFQTPRNSNVGLGVGGGGGNVGGGVSIGIPVGRPNLERQIQFDFVDNQKDMLFWQAVSESSFKEDASPLEREQKLKEIVEKVLSKYPPKTRK</sequence>
<keyword evidence="3" id="KW-1185">Reference proteome</keyword>
<evidence type="ECO:0000313" key="2">
    <source>
        <dbReference type="EMBL" id="RKN79602.1"/>
    </source>
</evidence>
<protein>
    <submittedName>
        <fullName evidence="2">DUF4136 domain-containing protein</fullName>
    </submittedName>
</protein>
<dbReference type="Gene3D" id="3.30.160.670">
    <property type="match status" value="1"/>
</dbReference>
<comment type="caution">
    <text evidence="2">The sequence shown here is derived from an EMBL/GenBank/DDBJ whole genome shotgun (WGS) entry which is preliminary data.</text>
</comment>
<dbReference type="EMBL" id="RBCJ01000003">
    <property type="protein sequence ID" value="RKN79602.1"/>
    <property type="molecule type" value="Genomic_DNA"/>
</dbReference>
<gene>
    <name evidence="2" type="ORF">D7Z94_15005</name>
</gene>
<dbReference type="Pfam" id="PF13590">
    <property type="entry name" value="DUF4136"/>
    <property type="match status" value="1"/>
</dbReference>